<dbReference type="AlphaFoldDB" id="A0A5C8P8C5"/>
<gene>
    <name evidence="2" type="ORF">FHP25_38830</name>
</gene>
<sequence length="315" mass="34230">MAEQKLLDTSRMMVWSDDPKPDAHDAACMAAARALALAINTCDAGPMRAVLARGAVFGSQNVAGLIVGKRAVLAYFRDTFEAIRDSGRYPIAEIGRIDGKHRNEPGVIVFQAGALRTFWSPRVDADGKVEDIFGYTVAPPPWAARGTGERPGFDEETWRQREEPLFGALRRAFAAAEGPIMFRGFALTARMISERLQPVLDRLTAMFPGSGSSISMHDWNDHSRREVILQEGDRYDVSRFPAIAVEKGGTVFRGASEGGFRFDEIAAFVMLLGDSTQDVTPAGIQGRIAAVDGDQRVTGSDRAAETGHGTGRNVR</sequence>
<comment type="caution">
    <text evidence="2">The sequence shown here is derived from an EMBL/GenBank/DDBJ whole genome shotgun (WGS) entry which is preliminary data.</text>
</comment>
<proteinExistence type="predicted"/>
<keyword evidence="3" id="KW-1185">Reference proteome</keyword>
<reference evidence="2 3" key="1">
    <citation type="submission" date="2019-06" db="EMBL/GenBank/DDBJ databases">
        <title>New taxonomy in bacterial strain CC-CFT640, isolated from vineyard.</title>
        <authorList>
            <person name="Lin S.-Y."/>
            <person name="Tsai C.-F."/>
            <person name="Young C.-C."/>
        </authorList>
    </citation>
    <scope>NUCLEOTIDE SEQUENCE [LARGE SCALE GENOMIC DNA]</scope>
    <source>
        <strain evidence="2 3">CC-CFT640</strain>
    </source>
</reference>
<dbReference type="SUPFAM" id="SSF54427">
    <property type="entry name" value="NTF2-like"/>
    <property type="match status" value="1"/>
</dbReference>
<organism evidence="2 3">
    <name type="scientific">Vineibacter terrae</name>
    <dbReference type="NCBI Taxonomy" id="2586908"/>
    <lineage>
        <taxon>Bacteria</taxon>
        <taxon>Pseudomonadati</taxon>
        <taxon>Pseudomonadota</taxon>
        <taxon>Alphaproteobacteria</taxon>
        <taxon>Hyphomicrobiales</taxon>
        <taxon>Vineibacter</taxon>
    </lineage>
</organism>
<dbReference type="RefSeq" id="WP_147852395.1">
    <property type="nucleotide sequence ID" value="NZ_VDUZ01000081.1"/>
</dbReference>
<dbReference type="InterPro" id="IPR032710">
    <property type="entry name" value="NTF2-like_dom_sf"/>
</dbReference>
<evidence type="ECO:0000313" key="3">
    <source>
        <dbReference type="Proteomes" id="UP000321638"/>
    </source>
</evidence>
<dbReference type="EMBL" id="VDUZ01000081">
    <property type="protein sequence ID" value="TXL69492.1"/>
    <property type="molecule type" value="Genomic_DNA"/>
</dbReference>
<evidence type="ECO:0000313" key="2">
    <source>
        <dbReference type="EMBL" id="TXL69492.1"/>
    </source>
</evidence>
<dbReference type="Proteomes" id="UP000321638">
    <property type="component" value="Unassembled WGS sequence"/>
</dbReference>
<accession>A0A5C8P8C5</accession>
<protein>
    <recommendedName>
        <fullName evidence="4">SnoaL-like domain-containing protein</fullName>
    </recommendedName>
</protein>
<feature type="region of interest" description="Disordered" evidence="1">
    <location>
        <begin position="293"/>
        <end position="315"/>
    </location>
</feature>
<name>A0A5C8P8C5_9HYPH</name>
<evidence type="ECO:0008006" key="4">
    <source>
        <dbReference type="Google" id="ProtNLM"/>
    </source>
</evidence>
<evidence type="ECO:0000256" key="1">
    <source>
        <dbReference type="SAM" id="MobiDB-lite"/>
    </source>
</evidence>